<dbReference type="VEuPathDB" id="VectorBase:CSON007373"/>
<dbReference type="EMBL" id="UFQS01000027">
    <property type="protein sequence ID" value="SSW97749.1"/>
    <property type="molecule type" value="Genomic_DNA"/>
</dbReference>
<dbReference type="PROSITE" id="PS51363">
    <property type="entry name" value="W2"/>
    <property type="match status" value="1"/>
</dbReference>
<dbReference type="InterPro" id="IPR003307">
    <property type="entry name" value="W2_domain"/>
</dbReference>
<organism evidence="3">
    <name type="scientific">Culicoides sonorensis</name>
    <name type="common">Biting midge</name>
    <dbReference type="NCBI Taxonomy" id="179676"/>
    <lineage>
        <taxon>Eukaryota</taxon>
        <taxon>Metazoa</taxon>
        <taxon>Ecdysozoa</taxon>
        <taxon>Arthropoda</taxon>
        <taxon>Hexapoda</taxon>
        <taxon>Insecta</taxon>
        <taxon>Pterygota</taxon>
        <taxon>Neoptera</taxon>
        <taxon>Endopterygota</taxon>
        <taxon>Diptera</taxon>
        <taxon>Nematocera</taxon>
        <taxon>Chironomoidea</taxon>
        <taxon>Ceratopogonidae</taxon>
        <taxon>Ceratopogoninae</taxon>
        <taxon>Culicoides</taxon>
        <taxon>Monoculicoides</taxon>
    </lineage>
</organism>
<dbReference type="Gene3D" id="1.25.40.180">
    <property type="match status" value="1"/>
</dbReference>
<gene>
    <name evidence="3" type="primary">CSON007373</name>
</gene>
<evidence type="ECO:0000259" key="2">
    <source>
        <dbReference type="PROSITE" id="PS51363"/>
    </source>
</evidence>
<feature type="domain" description="W2" evidence="2">
    <location>
        <begin position="383"/>
        <end position="554"/>
    </location>
</feature>
<dbReference type="SUPFAM" id="SSF48371">
    <property type="entry name" value="ARM repeat"/>
    <property type="match status" value="1"/>
</dbReference>
<dbReference type="AlphaFoldDB" id="A0A336JZ73"/>
<accession>A0A336JZ73</accession>
<dbReference type="PANTHER" id="PTHR14208:SF2">
    <property type="entry name" value="PROTEIN KRASAVIETZ"/>
    <property type="match status" value="1"/>
</dbReference>
<dbReference type="GO" id="GO:0006417">
    <property type="term" value="P:regulation of translation"/>
    <property type="evidence" value="ECO:0007669"/>
    <property type="project" value="UniProtKB-ARBA"/>
</dbReference>
<dbReference type="CDD" id="cd11560">
    <property type="entry name" value="W2_eIF5C_like"/>
    <property type="match status" value="1"/>
</dbReference>
<dbReference type="EMBL" id="UFQT01000027">
    <property type="protein sequence ID" value="SSX18135.1"/>
    <property type="molecule type" value="Genomic_DNA"/>
</dbReference>
<evidence type="ECO:0000256" key="1">
    <source>
        <dbReference type="ARBA" id="ARBA00008151"/>
    </source>
</evidence>
<dbReference type="Pfam" id="PF25504">
    <property type="entry name" value="HEAT_5MP1_2"/>
    <property type="match status" value="1"/>
</dbReference>
<comment type="similarity">
    <text evidence="1">Belongs to the BZW family.</text>
</comment>
<reference evidence="4" key="2">
    <citation type="submission" date="2018-07" db="EMBL/GenBank/DDBJ databases">
        <authorList>
            <person name="Quirk P.G."/>
            <person name="Krulwich T.A."/>
        </authorList>
    </citation>
    <scope>NUCLEOTIDE SEQUENCE</scope>
</reference>
<evidence type="ECO:0000313" key="3">
    <source>
        <dbReference type="EMBL" id="SSW97749.1"/>
    </source>
</evidence>
<evidence type="ECO:0000313" key="4">
    <source>
        <dbReference type="EMBL" id="SSX18135.1"/>
    </source>
</evidence>
<dbReference type="SMART" id="SM00515">
    <property type="entry name" value="eIF5C"/>
    <property type="match status" value="1"/>
</dbReference>
<dbReference type="InterPro" id="IPR051245">
    <property type="entry name" value="eIF5-mimic_regulator"/>
</dbReference>
<protein>
    <submittedName>
        <fullName evidence="3">CSON007373 protein</fullName>
    </submittedName>
</protein>
<reference evidence="3" key="1">
    <citation type="submission" date="2018-04" db="EMBL/GenBank/DDBJ databases">
        <authorList>
            <person name="Go L.Y."/>
            <person name="Mitchell J.A."/>
        </authorList>
    </citation>
    <scope>NUCLEOTIDE SEQUENCE</scope>
    <source>
        <tissue evidence="3">Whole organism</tissue>
    </source>
</reference>
<name>A0A336JZ73_CULSO</name>
<proteinExistence type="inferred from homology"/>
<dbReference type="FunFam" id="1.25.40.180:FF:000006">
    <property type="entry name" value="Basic leucine zipper and W2 domain-containing protein 1"/>
    <property type="match status" value="1"/>
</dbReference>
<dbReference type="InterPro" id="IPR057397">
    <property type="entry name" value="HEAT_5MP1_2"/>
</dbReference>
<dbReference type="PANTHER" id="PTHR14208">
    <property type="entry name" value="BASIC LEUCINE ZIPPER AND W2 DOMAIN-CONTAINING PROTEIN"/>
    <property type="match status" value="1"/>
</dbReference>
<dbReference type="GO" id="GO:0016020">
    <property type="term" value="C:membrane"/>
    <property type="evidence" value="ECO:0007669"/>
    <property type="project" value="TreeGrafter"/>
</dbReference>
<dbReference type="InterPro" id="IPR043510">
    <property type="entry name" value="W2_5MP1/2"/>
</dbReference>
<dbReference type="GO" id="GO:0005737">
    <property type="term" value="C:cytoplasm"/>
    <property type="evidence" value="ECO:0007669"/>
    <property type="project" value="UniProtKB-ARBA"/>
</dbReference>
<sequence length="557" mass="63845">MLELDCISAMDLMGTKLYSTEGIEQSSSGQSFICVSVLLICSFKLTFTDINLSTSSRNAVARISPVSSFKSMLNNFPSPFALLHERMLLLDVTQLLVSLLTLSTATGFPIFLPTSGPILHYPFDAFYCCSGLYLLSNKINNFQKAERPVLQGQRIKTRKRDEREKNDPTGFRDAVIAGLEKAEDLDAIFKYLDIAGNKLDYRRYGEVLFDILIAGGLLVPGGSISQDGEKPFTNACIFKASSDMEAMRNHEQIFVKLMRRYKYLEKMFEEEMKKVLVFIKGFQPEERIKLARMTALWIGNGSVPPTVLAVLNNEHLIKDGIALEFLIEVFITLKQEKGISALITALKKGQLENRLMEFFPLNKRTEEYLKTIFTDNGLDELVKLHKAQASQEAKRELQQALLDDLNDERPGKDIVNDIKEKSANYNIPEHEVIGLLWTTLMSLAEWNKKEELIAEQALKHLRLYTNLFQAFTTTDRSEIALILKVQEYCYENMNFMKVFQKIILLFYKTEVISEDSILKWYKDAHSPKGKMHFLQQMKKFIEWLQNAEEESESEEEN</sequence>
<dbReference type="Pfam" id="PF02020">
    <property type="entry name" value="W2"/>
    <property type="match status" value="1"/>
</dbReference>
<dbReference type="InterPro" id="IPR016024">
    <property type="entry name" value="ARM-type_fold"/>
</dbReference>